<feature type="transmembrane region" description="Helical" evidence="1">
    <location>
        <begin position="63"/>
        <end position="81"/>
    </location>
</feature>
<feature type="transmembrane region" description="Helical" evidence="1">
    <location>
        <begin position="12"/>
        <end position="34"/>
    </location>
</feature>
<gene>
    <name evidence="3" type="ORF">ERS686654_01616</name>
    <name evidence="2" type="ORF">ERS739220_01465</name>
</gene>
<dbReference type="Proteomes" id="UP000052237">
    <property type="component" value="Unassembled WGS sequence"/>
</dbReference>
<reference evidence="4 5" key="1">
    <citation type="submission" date="2015-11" db="EMBL/GenBank/DDBJ databases">
        <authorList>
            <consortium name="Pathogen Informatics"/>
        </authorList>
    </citation>
    <scope>NUCLEOTIDE SEQUENCE [LARGE SCALE GENOMIC DNA]</scope>
    <source>
        <strain evidence="3 4">006A-0059</strain>
        <strain evidence="2 5">006A-0191</strain>
    </source>
</reference>
<accession>A0A0S4SY08</accession>
<feature type="transmembrane region" description="Helical" evidence="1">
    <location>
        <begin position="233"/>
        <end position="252"/>
    </location>
</feature>
<dbReference type="Proteomes" id="UP000052257">
    <property type="component" value="Unassembled WGS sequence"/>
</dbReference>
<feature type="transmembrane region" description="Helical" evidence="1">
    <location>
        <begin position="258"/>
        <end position="279"/>
    </location>
</feature>
<dbReference type="RefSeq" id="WP_059426095.1">
    <property type="nucleotide sequence ID" value="NZ_CP040464.1"/>
</dbReference>
<keyword evidence="1" id="KW-0812">Transmembrane</keyword>
<evidence type="ECO:0000256" key="1">
    <source>
        <dbReference type="SAM" id="Phobius"/>
    </source>
</evidence>
<proteinExistence type="predicted"/>
<keyword evidence="1" id="KW-1133">Transmembrane helix</keyword>
<feature type="transmembrane region" description="Helical" evidence="1">
    <location>
        <begin position="174"/>
        <end position="193"/>
    </location>
</feature>
<sequence length="400" mass="46608">MIKLRTNERVLLFILIFLNLALLSFSISSLSISYDEAKIYYESSGFLHNVITFSTRVFGQNDYALRLPFLFIHSLNTILIYKISKPMLRKQIDRMICATLYMYLPGVLASAILVNEAGFIIFLTLLFIFFEQNKMPLKGVFTLIATLFLSESFINLYIAVLLFGLYKKDKNCKISGVIFCLLWFYMQGIETYGKPKGHFIDALGVFAAVFSPLVFLCFIYSAYRIWIKEEKNLLWFISITAFFFALGLSMRQKLSLELFLPYCVIFMPLIVKVMLNSYRVRLPMFRTKHKIAAVLILSTLFLNSLASIFHTFLYLFLDKPQSHFAYKYDVAKELSDRLKKFGISSVKTSKELALRLKFYGISSGDEYELNKFKKQNCENKAIRIVKFKKIIDRYYICKIK</sequence>
<feature type="transmembrane region" description="Helical" evidence="1">
    <location>
        <begin position="102"/>
        <end position="128"/>
    </location>
</feature>
<dbReference type="AlphaFoldDB" id="A0A0S4SY08"/>
<dbReference type="EMBL" id="FAUW01000003">
    <property type="protein sequence ID" value="CUU83732.1"/>
    <property type="molecule type" value="Genomic_DNA"/>
</dbReference>
<feature type="transmembrane region" description="Helical" evidence="1">
    <location>
        <begin position="199"/>
        <end position="221"/>
    </location>
</feature>
<feature type="transmembrane region" description="Helical" evidence="1">
    <location>
        <begin position="140"/>
        <end position="162"/>
    </location>
</feature>
<evidence type="ECO:0000313" key="3">
    <source>
        <dbReference type="EMBL" id="CUU85336.1"/>
    </source>
</evidence>
<organism evidence="3 4">
    <name type="scientific">Campylobacter hyointestinalis subsp. hyointestinalis</name>
    <dbReference type="NCBI Taxonomy" id="91352"/>
    <lineage>
        <taxon>Bacteria</taxon>
        <taxon>Pseudomonadati</taxon>
        <taxon>Campylobacterota</taxon>
        <taxon>Epsilonproteobacteria</taxon>
        <taxon>Campylobacterales</taxon>
        <taxon>Campylobacteraceae</taxon>
        <taxon>Campylobacter</taxon>
    </lineage>
</organism>
<keyword evidence="1" id="KW-0472">Membrane</keyword>
<accession>A0A9W5AS58</accession>
<feature type="transmembrane region" description="Helical" evidence="1">
    <location>
        <begin position="291"/>
        <end position="317"/>
    </location>
</feature>
<dbReference type="EMBL" id="FAVB01000003">
    <property type="protein sequence ID" value="CUU85336.1"/>
    <property type="molecule type" value="Genomic_DNA"/>
</dbReference>
<name>A0A0S4SY08_CAMHY</name>
<keyword evidence="4" id="KW-1185">Reference proteome</keyword>
<evidence type="ECO:0000313" key="4">
    <source>
        <dbReference type="Proteomes" id="UP000052237"/>
    </source>
</evidence>
<evidence type="ECO:0000313" key="5">
    <source>
        <dbReference type="Proteomes" id="UP000052257"/>
    </source>
</evidence>
<evidence type="ECO:0000313" key="2">
    <source>
        <dbReference type="EMBL" id="CUU83732.1"/>
    </source>
</evidence>
<protein>
    <submittedName>
        <fullName evidence="3">Integral membrane protein</fullName>
    </submittedName>
</protein>
<comment type="caution">
    <text evidence="3">The sequence shown here is derived from an EMBL/GenBank/DDBJ whole genome shotgun (WGS) entry which is preliminary data.</text>
</comment>